<dbReference type="Proteomes" id="UP000033187">
    <property type="component" value="Chromosome 1"/>
</dbReference>
<dbReference type="InterPro" id="IPR009056">
    <property type="entry name" value="Cyt_c-like_dom"/>
</dbReference>
<dbReference type="KEGG" id="fiy:BN1229_v1_1460"/>
<evidence type="ECO:0000256" key="1">
    <source>
        <dbReference type="ARBA" id="ARBA00022617"/>
    </source>
</evidence>
<dbReference type="KEGG" id="fil:BN1229_v1_1459"/>
<dbReference type="RefSeq" id="WP_046477515.1">
    <property type="nucleotide sequence ID" value="NZ_LN829118.1"/>
</dbReference>
<name>A0A0D6JE89_9HYPH</name>
<feature type="chain" id="PRO_5002306140" description="Cytochrome c domain-containing protein" evidence="5">
    <location>
        <begin position="22"/>
        <end position="109"/>
    </location>
</feature>
<evidence type="ECO:0000313" key="8">
    <source>
        <dbReference type="Proteomes" id="UP000033187"/>
    </source>
</evidence>
<proteinExistence type="predicted"/>
<keyword evidence="3 4" id="KW-0408">Iron</keyword>
<keyword evidence="1 4" id="KW-0349">Heme</keyword>
<evidence type="ECO:0000313" key="7">
    <source>
        <dbReference type="EMBL" id="CPR17879.1"/>
    </source>
</evidence>
<sequence length="109" mass="11915">MHRLVVGFVVCSMVSLVSASAEEPGDAKAGLQYVRANCAECHEVERHSKIVPDFEAPGFPEIANMSGMTGRALVVALQTSHKKMPNFVLPEKDRNDVVAYIMSLRSSRP</sequence>
<evidence type="ECO:0000256" key="2">
    <source>
        <dbReference type="ARBA" id="ARBA00022723"/>
    </source>
</evidence>
<dbReference type="SUPFAM" id="SSF46626">
    <property type="entry name" value="Cytochrome c"/>
    <property type="match status" value="1"/>
</dbReference>
<dbReference type="AlphaFoldDB" id="A0A0D6JE89"/>
<dbReference type="EMBL" id="LN829119">
    <property type="protein sequence ID" value="CPR17879.1"/>
    <property type="molecule type" value="Genomic_DNA"/>
</dbReference>
<feature type="domain" description="Cytochrome c" evidence="6">
    <location>
        <begin position="25"/>
        <end position="105"/>
    </location>
</feature>
<gene>
    <name evidence="7" type="ORF">YBN1229_v1_1460</name>
</gene>
<keyword evidence="2 4" id="KW-0479">Metal-binding</keyword>
<dbReference type="PROSITE" id="PS51007">
    <property type="entry name" value="CYTC"/>
    <property type="match status" value="1"/>
</dbReference>
<evidence type="ECO:0000256" key="5">
    <source>
        <dbReference type="SAM" id="SignalP"/>
    </source>
</evidence>
<evidence type="ECO:0000256" key="4">
    <source>
        <dbReference type="PROSITE-ProRule" id="PRU00433"/>
    </source>
</evidence>
<keyword evidence="5" id="KW-0732">Signal</keyword>
<evidence type="ECO:0000259" key="6">
    <source>
        <dbReference type="PROSITE" id="PS51007"/>
    </source>
</evidence>
<accession>A0A0D6JE89</accession>
<protein>
    <recommendedName>
        <fullName evidence="6">Cytochrome c domain-containing protein</fullName>
    </recommendedName>
</protein>
<dbReference type="InterPro" id="IPR036909">
    <property type="entry name" value="Cyt_c-like_dom_sf"/>
</dbReference>
<evidence type="ECO:0000256" key="3">
    <source>
        <dbReference type="ARBA" id="ARBA00023004"/>
    </source>
</evidence>
<reference evidence="8" key="1">
    <citation type="submission" date="2015-02" db="EMBL/GenBank/DDBJ databases">
        <authorList>
            <person name="Chooi Y.-H."/>
        </authorList>
    </citation>
    <scope>NUCLEOTIDE SEQUENCE [LARGE SCALE GENOMIC DNA]</scope>
    <source>
        <strain evidence="8">strain Y</strain>
    </source>
</reference>
<dbReference type="Gene3D" id="1.10.760.10">
    <property type="entry name" value="Cytochrome c-like domain"/>
    <property type="match status" value="1"/>
</dbReference>
<dbReference type="GO" id="GO:0020037">
    <property type="term" value="F:heme binding"/>
    <property type="evidence" value="ECO:0007669"/>
    <property type="project" value="InterPro"/>
</dbReference>
<dbReference type="Pfam" id="PF13442">
    <property type="entry name" value="Cytochrome_CBB3"/>
    <property type="match status" value="1"/>
</dbReference>
<dbReference type="GO" id="GO:0009055">
    <property type="term" value="F:electron transfer activity"/>
    <property type="evidence" value="ECO:0007669"/>
    <property type="project" value="InterPro"/>
</dbReference>
<keyword evidence="8" id="KW-1185">Reference proteome</keyword>
<feature type="signal peptide" evidence="5">
    <location>
        <begin position="1"/>
        <end position="21"/>
    </location>
</feature>
<organism evidence="7 8">
    <name type="scientific">Candidatus Filomicrobium marinum</name>
    <dbReference type="NCBI Taxonomy" id="1608628"/>
    <lineage>
        <taxon>Bacteria</taxon>
        <taxon>Pseudomonadati</taxon>
        <taxon>Pseudomonadota</taxon>
        <taxon>Alphaproteobacteria</taxon>
        <taxon>Hyphomicrobiales</taxon>
        <taxon>Hyphomicrobiaceae</taxon>
        <taxon>Filomicrobium</taxon>
    </lineage>
</organism>
<dbReference type="GO" id="GO:0046872">
    <property type="term" value="F:metal ion binding"/>
    <property type="evidence" value="ECO:0007669"/>
    <property type="project" value="UniProtKB-KW"/>
</dbReference>